<protein>
    <submittedName>
        <fullName evidence="1">Uncharacterized protein</fullName>
    </submittedName>
</protein>
<proteinExistence type="predicted"/>
<dbReference type="EMBL" id="JALHLF010000129">
    <property type="protein sequence ID" value="MCJ2184677.1"/>
    <property type="molecule type" value="Genomic_DNA"/>
</dbReference>
<dbReference type="Proteomes" id="UP001162881">
    <property type="component" value="Unassembled WGS sequence"/>
</dbReference>
<dbReference type="RefSeq" id="WP_244023749.1">
    <property type="nucleotide sequence ID" value="NZ_JALHLF010000129.1"/>
</dbReference>
<sequence>MPAVDAAPSAPVAIAAPRVVGQSDTGTFDLGKLDNPERTIDLSSVQRRCRPASDRREIVVCAPDPDAQRLGRSDGFKGLENRDNGPWQAQWGLTDSLALGTRLEAATMPDGTISNRVMVDLKIKF</sequence>
<accession>A0ABT0BHY7</accession>
<reference evidence="1" key="1">
    <citation type="submission" date="2022-03" db="EMBL/GenBank/DDBJ databases">
        <title>Identification of a novel bacterium isolated from mangrove sediments.</title>
        <authorList>
            <person name="Pan X."/>
        </authorList>
    </citation>
    <scope>NUCLEOTIDE SEQUENCE</scope>
    <source>
        <strain evidence="1">B1949</strain>
    </source>
</reference>
<evidence type="ECO:0000313" key="1">
    <source>
        <dbReference type="EMBL" id="MCJ2184677.1"/>
    </source>
</evidence>
<evidence type="ECO:0000313" key="2">
    <source>
        <dbReference type="Proteomes" id="UP001162881"/>
    </source>
</evidence>
<name>A0ABT0BHY7_9SPHN</name>
<comment type="caution">
    <text evidence="1">The sequence shown here is derived from an EMBL/GenBank/DDBJ whole genome shotgun (WGS) entry which is preliminary data.</text>
</comment>
<organism evidence="1 2">
    <name type="scientific">Novosphingobium organovorum</name>
    <dbReference type="NCBI Taxonomy" id="2930092"/>
    <lineage>
        <taxon>Bacteria</taxon>
        <taxon>Pseudomonadati</taxon>
        <taxon>Pseudomonadota</taxon>
        <taxon>Alphaproteobacteria</taxon>
        <taxon>Sphingomonadales</taxon>
        <taxon>Sphingomonadaceae</taxon>
        <taxon>Novosphingobium</taxon>
    </lineage>
</organism>
<gene>
    <name evidence="1" type="ORF">MTR62_18570</name>
</gene>
<keyword evidence="2" id="KW-1185">Reference proteome</keyword>